<dbReference type="InterPro" id="IPR017452">
    <property type="entry name" value="GPCR_Rhodpsn_7TM"/>
</dbReference>
<dbReference type="CDD" id="cd15915">
    <property type="entry name" value="7tmA_OR12D-like"/>
    <property type="match status" value="1"/>
</dbReference>
<dbReference type="PRINTS" id="PR00245">
    <property type="entry name" value="OLFACTORYR"/>
</dbReference>
<evidence type="ECO:0000256" key="12">
    <source>
        <dbReference type="RuleBase" id="RU363047"/>
    </source>
</evidence>
<evidence type="ECO:0000256" key="6">
    <source>
        <dbReference type="ARBA" id="ARBA00022989"/>
    </source>
</evidence>
<evidence type="ECO:0000256" key="8">
    <source>
        <dbReference type="ARBA" id="ARBA00023136"/>
    </source>
</evidence>
<evidence type="ECO:0000256" key="1">
    <source>
        <dbReference type="ARBA" id="ARBA00004651"/>
    </source>
</evidence>
<sequence>MRIRSCPQTDGFVSRFFTRVKKTASCSNLGRILRVKPPIQVNGCVFSRSTSAGLQEVGMIPMEELNETFVREFILLGITNLPQVQVVLLVTFLMFYLVSIIGNLSIVTVVITDRSLHTPMYFLLGNLSFLDFFYAATTVPKMLTSLLFDDKRISFQGCIAQLYFFHFLGCTEAMLLTSMSYDRYVAICKPLRYHVIMARGVCLELAFTSWLVGSLYSLFHTIWTSKLPFCNMNKISHFYCDIKPLLKLACADTHINERLLKVVTGSIGVSTVLLIIVSYTFIATHLHSIRSKQGRSKAFSTCTSHLTVVFLFFGTALSTFLRPSTKDSLEHDRMTAVLFTVITPALNPIIYALRNKD</sequence>
<evidence type="ECO:0000256" key="7">
    <source>
        <dbReference type="ARBA" id="ARBA00023040"/>
    </source>
</evidence>
<dbReference type="PRINTS" id="PR00237">
    <property type="entry name" value="GPCRRHODOPSN"/>
</dbReference>
<organism evidence="14 15">
    <name type="scientific">Eleutherodactylus coqui</name>
    <name type="common">Puerto Rican coqui</name>
    <dbReference type="NCBI Taxonomy" id="57060"/>
    <lineage>
        <taxon>Eukaryota</taxon>
        <taxon>Metazoa</taxon>
        <taxon>Chordata</taxon>
        <taxon>Craniata</taxon>
        <taxon>Vertebrata</taxon>
        <taxon>Euteleostomi</taxon>
        <taxon>Amphibia</taxon>
        <taxon>Batrachia</taxon>
        <taxon>Anura</taxon>
        <taxon>Neobatrachia</taxon>
        <taxon>Hyloidea</taxon>
        <taxon>Eleutherodactylidae</taxon>
        <taxon>Eleutherodactylinae</taxon>
        <taxon>Eleutherodactylus</taxon>
        <taxon>Eleutherodactylus</taxon>
    </lineage>
</organism>
<keyword evidence="5 12" id="KW-0552">Olfaction</keyword>
<comment type="caution">
    <text evidence="14">The sequence shown here is derived from an EMBL/GenBank/DDBJ whole genome shotgun (WGS) entry which is preliminary data.</text>
</comment>
<keyword evidence="8 12" id="KW-0472">Membrane</keyword>
<keyword evidence="10 11" id="KW-0807">Transducer</keyword>
<dbReference type="Gene3D" id="1.20.1070.10">
    <property type="entry name" value="Rhodopsin 7-helix transmembrane proteins"/>
    <property type="match status" value="1"/>
</dbReference>
<dbReference type="FunFam" id="1.20.1070.10:FF:000001">
    <property type="entry name" value="Olfactory receptor"/>
    <property type="match status" value="1"/>
</dbReference>
<evidence type="ECO:0000256" key="2">
    <source>
        <dbReference type="ARBA" id="ARBA00022475"/>
    </source>
</evidence>
<dbReference type="InterPro" id="IPR000276">
    <property type="entry name" value="GPCR_Rhodpsn"/>
</dbReference>
<dbReference type="GO" id="GO:0004984">
    <property type="term" value="F:olfactory receptor activity"/>
    <property type="evidence" value="ECO:0007669"/>
    <property type="project" value="InterPro"/>
</dbReference>
<feature type="domain" description="G-protein coupled receptors family 1 profile" evidence="13">
    <location>
        <begin position="102"/>
        <end position="351"/>
    </location>
</feature>
<dbReference type="EMBL" id="WNTK01014842">
    <property type="protein sequence ID" value="KAG9461963.1"/>
    <property type="molecule type" value="Genomic_DNA"/>
</dbReference>
<keyword evidence="3 12" id="KW-0716">Sensory transduction</keyword>
<feature type="transmembrane region" description="Helical" evidence="12">
    <location>
        <begin position="86"/>
        <end position="111"/>
    </location>
</feature>
<evidence type="ECO:0000313" key="14">
    <source>
        <dbReference type="EMBL" id="KAG9461963.1"/>
    </source>
</evidence>
<comment type="similarity">
    <text evidence="11">Belongs to the G-protein coupled receptor 1 family.</text>
</comment>
<dbReference type="Pfam" id="PF13853">
    <property type="entry name" value="7tm_4"/>
    <property type="match status" value="1"/>
</dbReference>
<evidence type="ECO:0000313" key="15">
    <source>
        <dbReference type="Proteomes" id="UP000770717"/>
    </source>
</evidence>
<keyword evidence="6 12" id="KW-1133">Transmembrane helix</keyword>
<gene>
    <name evidence="14" type="ORF">GDO78_015253</name>
</gene>
<dbReference type="InterPro" id="IPR000725">
    <property type="entry name" value="Olfact_rcpt"/>
</dbReference>
<dbReference type="OrthoDB" id="5967130at2759"/>
<proteinExistence type="inferred from homology"/>
<evidence type="ECO:0000256" key="5">
    <source>
        <dbReference type="ARBA" id="ARBA00022725"/>
    </source>
</evidence>
<feature type="transmembrane region" description="Helical" evidence="12">
    <location>
        <begin position="201"/>
        <end position="223"/>
    </location>
</feature>
<dbReference type="AlphaFoldDB" id="A0A8J6E8L6"/>
<evidence type="ECO:0000256" key="9">
    <source>
        <dbReference type="ARBA" id="ARBA00023170"/>
    </source>
</evidence>
<dbReference type="GO" id="GO:0005886">
    <property type="term" value="C:plasma membrane"/>
    <property type="evidence" value="ECO:0007669"/>
    <property type="project" value="UniProtKB-SubCell"/>
</dbReference>
<evidence type="ECO:0000256" key="10">
    <source>
        <dbReference type="ARBA" id="ARBA00023224"/>
    </source>
</evidence>
<feature type="transmembrane region" description="Helical" evidence="12">
    <location>
        <begin position="123"/>
        <end position="143"/>
    </location>
</feature>
<comment type="subcellular location">
    <subcellularLocation>
        <location evidence="1 12">Cell membrane</location>
        <topology evidence="1 12">Multi-pass membrane protein</topology>
    </subcellularLocation>
</comment>
<protein>
    <recommendedName>
        <fullName evidence="12">Olfactory receptor</fullName>
    </recommendedName>
</protein>
<feature type="non-terminal residue" evidence="14">
    <location>
        <position position="357"/>
    </location>
</feature>
<dbReference type="Proteomes" id="UP000770717">
    <property type="component" value="Unassembled WGS sequence"/>
</dbReference>
<keyword evidence="9 11" id="KW-0675">Receptor</keyword>
<dbReference type="PROSITE" id="PS50262">
    <property type="entry name" value="G_PROTEIN_RECEP_F1_2"/>
    <property type="match status" value="1"/>
</dbReference>
<dbReference type="GO" id="GO:0004930">
    <property type="term" value="F:G protein-coupled receptor activity"/>
    <property type="evidence" value="ECO:0007669"/>
    <property type="project" value="UniProtKB-KW"/>
</dbReference>
<keyword evidence="2 12" id="KW-1003">Cell membrane</keyword>
<dbReference type="InterPro" id="IPR050516">
    <property type="entry name" value="Olfactory_GPCR"/>
</dbReference>
<feature type="transmembrane region" description="Helical" evidence="12">
    <location>
        <begin position="333"/>
        <end position="353"/>
    </location>
</feature>
<accession>A0A8J6E8L6</accession>
<dbReference type="PANTHER" id="PTHR26452">
    <property type="entry name" value="OLFACTORY RECEPTOR"/>
    <property type="match status" value="1"/>
</dbReference>
<evidence type="ECO:0000259" key="13">
    <source>
        <dbReference type="PROSITE" id="PS50262"/>
    </source>
</evidence>
<name>A0A8J6E8L6_ELECQ</name>
<dbReference type="SMART" id="SM01381">
    <property type="entry name" value="7TM_GPCR_Srsx"/>
    <property type="match status" value="1"/>
</dbReference>
<reference evidence="14" key="1">
    <citation type="thesis" date="2020" institute="ProQuest LLC" country="789 East Eisenhower Parkway, Ann Arbor, MI, USA">
        <title>Comparative Genomics and Chromosome Evolution.</title>
        <authorList>
            <person name="Mudd A.B."/>
        </authorList>
    </citation>
    <scope>NUCLEOTIDE SEQUENCE</scope>
    <source>
        <strain evidence="14">HN-11 Male</strain>
        <tissue evidence="14">Kidney and liver</tissue>
    </source>
</reference>
<keyword evidence="7 11" id="KW-0297">G-protein coupled receptor</keyword>
<keyword evidence="4 11" id="KW-0812">Transmembrane</keyword>
<feature type="transmembrane region" description="Helical" evidence="12">
    <location>
        <begin position="163"/>
        <end position="181"/>
    </location>
</feature>
<keyword evidence="15" id="KW-1185">Reference proteome</keyword>
<evidence type="ECO:0000256" key="4">
    <source>
        <dbReference type="ARBA" id="ARBA00022692"/>
    </source>
</evidence>
<dbReference type="SUPFAM" id="SSF81321">
    <property type="entry name" value="Family A G protein-coupled receptor-like"/>
    <property type="match status" value="1"/>
</dbReference>
<feature type="transmembrane region" description="Helical" evidence="12">
    <location>
        <begin position="298"/>
        <end position="321"/>
    </location>
</feature>
<evidence type="ECO:0000256" key="11">
    <source>
        <dbReference type="RuleBase" id="RU000688"/>
    </source>
</evidence>
<evidence type="ECO:0000256" key="3">
    <source>
        <dbReference type="ARBA" id="ARBA00022606"/>
    </source>
</evidence>
<feature type="transmembrane region" description="Helical" evidence="12">
    <location>
        <begin position="267"/>
        <end position="286"/>
    </location>
</feature>
<dbReference type="PROSITE" id="PS00237">
    <property type="entry name" value="G_PROTEIN_RECEP_F1_1"/>
    <property type="match status" value="1"/>
</dbReference>